<dbReference type="InterPro" id="IPR010870">
    <property type="entry name" value="Porin_O/P"/>
</dbReference>
<accession>A0ABW8JZR7</accession>
<reference evidence="2 3" key="1">
    <citation type="submission" date="2020-10" db="EMBL/GenBank/DDBJ databases">
        <title>Phylogeny of dyella-like bacteria.</title>
        <authorList>
            <person name="Fu J."/>
        </authorList>
    </citation>
    <scope>NUCLEOTIDE SEQUENCE [LARGE SCALE GENOMIC DNA]</scope>
    <source>
        <strain evidence="2 3">BB4</strain>
    </source>
</reference>
<feature type="chain" id="PRO_5046874718" evidence="1">
    <location>
        <begin position="25"/>
        <end position="472"/>
    </location>
</feature>
<dbReference type="InterPro" id="IPR023614">
    <property type="entry name" value="Porin_dom_sf"/>
</dbReference>
<evidence type="ECO:0000256" key="1">
    <source>
        <dbReference type="SAM" id="SignalP"/>
    </source>
</evidence>
<evidence type="ECO:0000313" key="2">
    <source>
        <dbReference type="EMBL" id="MFK2916150.1"/>
    </source>
</evidence>
<keyword evidence="1" id="KW-0732">Signal</keyword>
<sequence>MKKKTLASMLWTMGAAAFSETSPAAALDLYVDRKTQQIFAEPGPGRVKLGTFVQVDEQSGEPQTAKLSPIPQAPVAATATAALSTPTQAKPAAKKWYERINVRGYTQLRYNQGVGGDADMLRSPGDRFIGDNQGFGIRRARVVLSGDISDSVSFYLQPDFASTPSGSSTSNFAQLRDAYADIYFDKDREYRVRAGQSKVPYGWENLQSSQNRLAPDRADALNSGVRDERDLGLFFYYTPTAVQERFQYLVKSGLKGSGDYGVLGLGFYNGQGANRAERNNSLHTVLHLTYPFKFANGQYLEVGADAYSGRFKIAAPSAITFNGKSFTPVDSSSKEGTLDQRMAVHAIYYPQPFGLQAEWTVGRGPQLDLSQRRIRTRSLRGGYVQAMYKFDSGTTGTWMPYIKWQSYRGASKFDTNAPQMLVNETELGVEWQPSTAVEIAVAYANMRRTNVVDAPYRRVQGDLLRVQLQVNY</sequence>
<dbReference type="EMBL" id="JADIKD010000006">
    <property type="protein sequence ID" value="MFK2916150.1"/>
    <property type="molecule type" value="Genomic_DNA"/>
</dbReference>
<dbReference type="SUPFAM" id="SSF56935">
    <property type="entry name" value="Porins"/>
    <property type="match status" value="1"/>
</dbReference>
<protein>
    <submittedName>
        <fullName evidence="2">Porin</fullName>
    </submittedName>
</protein>
<dbReference type="Gene3D" id="2.40.160.10">
    <property type="entry name" value="Porin"/>
    <property type="match status" value="1"/>
</dbReference>
<dbReference type="Proteomes" id="UP001620408">
    <property type="component" value="Unassembled WGS sequence"/>
</dbReference>
<feature type="signal peptide" evidence="1">
    <location>
        <begin position="1"/>
        <end position="24"/>
    </location>
</feature>
<name>A0ABW8JZR7_9GAMM</name>
<dbReference type="Pfam" id="PF07396">
    <property type="entry name" value="Porin_O_P"/>
    <property type="match status" value="1"/>
</dbReference>
<keyword evidence="3" id="KW-1185">Reference proteome</keyword>
<proteinExistence type="predicted"/>
<dbReference type="RefSeq" id="WP_379984808.1">
    <property type="nucleotide sequence ID" value="NZ_JADIKD010000006.1"/>
</dbReference>
<gene>
    <name evidence="2" type="ORF">ISS97_02640</name>
</gene>
<organism evidence="2 3">
    <name type="scientific">Dyella koreensis</name>
    <dbReference type="NCBI Taxonomy" id="311235"/>
    <lineage>
        <taxon>Bacteria</taxon>
        <taxon>Pseudomonadati</taxon>
        <taxon>Pseudomonadota</taxon>
        <taxon>Gammaproteobacteria</taxon>
        <taxon>Lysobacterales</taxon>
        <taxon>Rhodanobacteraceae</taxon>
        <taxon>Dyella</taxon>
    </lineage>
</organism>
<evidence type="ECO:0000313" key="3">
    <source>
        <dbReference type="Proteomes" id="UP001620408"/>
    </source>
</evidence>
<comment type="caution">
    <text evidence="2">The sequence shown here is derived from an EMBL/GenBank/DDBJ whole genome shotgun (WGS) entry which is preliminary data.</text>
</comment>